<reference evidence="3 4" key="1">
    <citation type="submission" date="2015-09" db="EMBL/GenBank/DDBJ databases">
        <title>Draft genome of a European isolate of the apple canker pathogen Neonectria ditissima.</title>
        <authorList>
            <person name="Gomez-Cortecero A."/>
            <person name="Harrison R.J."/>
            <person name="Armitage A.D."/>
        </authorList>
    </citation>
    <scope>NUCLEOTIDE SEQUENCE [LARGE SCALE GENOMIC DNA]</scope>
    <source>
        <strain evidence="3 4">R09/05</strain>
    </source>
</reference>
<protein>
    <recommendedName>
        <fullName evidence="5">Lytic polysaccharide monooxygenase</fullName>
    </recommendedName>
</protein>
<dbReference type="Gene3D" id="2.70.50.70">
    <property type="match status" value="1"/>
</dbReference>
<dbReference type="PANTHER" id="PTHR36182">
    <property type="entry name" value="PROTEIN, PUTATIVE (AFU_ORTHOLOGUE AFUA_6G10930)-RELATED"/>
    <property type="match status" value="1"/>
</dbReference>
<evidence type="ECO:0000313" key="3">
    <source>
        <dbReference type="EMBL" id="KPM44544.1"/>
    </source>
</evidence>
<feature type="compositionally biased region" description="Low complexity" evidence="1">
    <location>
        <begin position="360"/>
        <end position="377"/>
    </location>
</feature>
<dbReference type="PANTHER" id="PTHR36182:SF2">
    <property type="entry name" value="LYTIC POLYSACCHARIDE MONOOXYGENASE"/>
    <property type="match status" value="1"/>
</dbReference>
<dbReference type="Proteomes" id="UP000050424">
    <property type="component" value="Unassembled WGS sequence"/>
</dbReference>
<evidence type="ECO:0000256" key="1">
    <source>
        <dbReference type="SAM" id="MobiDB-lite"/>
    </source>
</evidence>
<comment type="caution">
    <text evidence="3">The sequence shown here is derived from an EMBL/GenBank/DDBJ whole genome shotgun (WGS) entry which is preliminary data.</text>
</comment>
<name>A0A0P7B4J0_9HYPO</name>
<accession>A0A0P7B4J0</accession>
<keyword evidence="4" id="KW-1185">Reference proteome</keyword>
<dbReference type="AlphaFoldDB" id="A0A0P7B4J0"/>
<dbReference type="STRING" id="78410.A0A0P7B4J0"/>
<dbReference type="EMBL" id="LKCW01000018">
    <property type="protein sequence ID" value="KPM44544.1"/>
    <property type="molecule type" value="Genomic_DNA"/>
</dbReference>
<feature type="region of interest" description="Disordered" evidence="1">
    <location>
        <begin position="254"/>
        <end position="285"/>
    </location>
</feature>
<feature type="signal peptide" evidence="2">
    <location>
        <begin position="1"/>
        <end position="20"/>
    </location>
</feature>
<proteinExistence type="predicted"/>
<evidence type="ECO:0000256" key="2">
    <source>
        <dbReference type="SAM" id="SignalP"/>
    </source>
</evidence>
<sequence>MFNTRSCILTLALVVGKLSAHVVMIEPHPYNLDTEPLLQSWPLDAQLPFPCQGRSQHAEKVTTVTAGAAQTVKLWGSAVHGGGSCQFGVAYGDAPPDDPAEWHTIYSIIGGCPAEAAGNIPTTEKDPHGRENGPQCGNDVDKECTREFTIQIPKEMKNGPAVFAWTWFNKIGNREMYMNCAPIEIVGGSEDSAFVDKLPPMFRANIPGECTTGQSGSVIGFPDPGEYGKIYEGITPGGNGGCEAGVEPVFKEAAGGDASKPADTPMGAASPTGAATGTPSATPSSIAVSYSTPLSSTAAPSTLVSFVTESPAATSAAATSVAAEVPSGPASSAAKETPSVAATSAVKEPASSEGCPVDESAPAPSGTPKSSGPPGSTPCPTDGGLICITPKTFGICSSGFALPQDVPAGTVCVNNGIAHDGSMN</sequence>
<organism evidence="3 4">
    <name type="scientific">Neonectria ditissima</name>
    <dbReference type="NCBI Taxonomy" id="78410"/>
    <lineage>
        <taxon>Eukaryota</taxon>
        <taxon>Fungi</taxon>
        <taxon>Dikarya</taxon>
        <taxon>Ascomycota</taxon>
        <taxon>Pezizomycotina</taxon>
        <taxon>Sordariomycetes</taxon>
        <taxon>Hypocreomycetidae</taxon>
        <taxon>Hypocreales</taxon>
        <taxon>Nectriaceae</taxon>
        <taxon>Neonectria</taxon>
    </lineage>
</organism>
<evidence type="ECO:0008006" key="5">
    <source>
        <dbReference type="Google" id="ProtNLM"/>
    </source>
</evidence>
<feature type="compositionally biased region" description="Low complexity" evidence="1">
    <location>
        <begin position="264"/>
        <end position="285"/>
    </location>
</feature>
<evidence type="ECO:0000313" key="4">
    <source>
        <dbReference type="Proteomes" id="UP000050424"/>
    </source>
</evidence>
<feature type="chain" id="PRO_5006135378" description="Lytic polysaccharide monooxygenase" evidence="2">
    <location>
        <begin position="21"/>
        <end position="424"/>
    </location>
</feature>
<gene>
    <name evidence="3" type="ORF">AK830_g1976</name>
</gene>
<dbReference type="OrthoDB" id="2342176at2759"/>
<feature type="region of interest" description="Disordered" evidence="1">
    <location>
        <begin position="327"/>
        <end position="377"/>
    </location>
</feature>
<keyword evidence="2" id="KW-0732">Signal</keyword>